<evidence type="ECO:0000313" key="3">
    <source>
        <dbReference type="Proteomes" id="UP000230052"/>
    </source>
</evidence>
<dbReference type="EMBL" id="PEWV01000025">
    <property type="protein sequence ID" value="PIU41961.1"/>
    <property type="molecule type" value="Genomic_DNA"/>
</dbReference>
<feature type="domain" description="Histidine kinase/HSP90-like ATPase" evidence="1">
    <location>
        <begin position="780"/>
        <end position="894"/>
    </location>
</feature>
<organism evidence="2 3">
    <name type="scientific">Candidatus Aquitaenariimonas noxiae</name>
    <dbReference type="NCBI Taxonomy" id="1974741"/>
    <lineage>
        <taxon>Bacteria</taxon>
        <taxon>Pseudomonadati</taxon>
        <taxon>Candidatus Omnitrophota</taxon>
        <taxon>Candidatus Aquitaenariimonas</taxon>
    </lineage>
</organism>
<evidence type="ECO:0000313" key="2">
    <source>
        <dbReference type="EMBL" id="PIU41961.1"/>
    </source>
</evidence>
<comment type="caution">
    <text evidence="2">The sequence shown here is derived from an EMBL/GenBank/DDBJ whole genome shotgun (WGS) entry which is preliminary data.</text>
</comment>
<dbReference type="InterPro" id="IPR016181">
    <property type="entry name" value="Acyl_CoA_acyltransferase"/>
</dbReference>
<reference evidence="2 3" key="1">
    <citation type="submission" date="2017-09" db="EMBL/GenBank/DDBJ databases">
        <title>Depth-based differentiation of microbial function through sediment-hosted aquifers and enrichment of novel symbionts in the deep terrestrial subsurface.</title>
        <authorList>
            <person name="Probst A.J."/>
            <person name="Ladd B."/>
            <person name="Jarett J.K."/>
            <person name="Geller-Mcgrath D.E."/>
            <person name="Sieber C.M."/>
            <person name="Emerson J.B."/>
            <person name="Anantharaman K."/>
            <person name="Thomas B.C."/>
            <person name="Malmstrom R."/>
            <person name="Stieglmeier M."/>
            <person name="Klingl A."/>
            <person name="Woyke T."/>
            <person name="Ryan C.M."/>
            <person name="Banfield J.F."/>
        </authorList>
    </citation>
    <scope>NUCLEOTIDE SEQUENCE [LARGE SCALE GENOMIC DNA]</scope>
    <source>
        <strain evidence="2">CG07_land_8_20_14_0_80_42_15</strain>
    </source>
</reference>
<accession>A0A2J0KTZ2</accession>
<dbReference type="Proteomes" id="UP000230052">
    <property type="component" value="Unassembled WGS sequence"/>
</dbReference>
<dbReference type="SUPFAM" id="SSF55729">
    <property type="entry name" value="Acyl-CoA N-acyltransferases (Nat)"/>
    <property type="match status" value="1"/>
</dbReference>
<protein>
    <recommendedName>
        <fullName evidence="1">Histidine kinase/HSP90-like ATPase domain-containing protein</fullName>
    </recommendedName>
</protein>
<dbReference type="Gene3D" id="3.30.565.10">
    <property type="entry name" value="Histidine kinase-like ATPase, C-terminal domain"/>
    <property type="match status" value="1"/>
</dbReference>
<proteinExistence type="predicted"/>
<dbReference type="Pfam" id="PF13581">
    <property type="entry name" value="HATPase_c_2"/>
    <property type="match status" value="1"/>
</dbReference>
<gene>
    <name evidence="2" type="ORF">COS99_02505</name>
</gene>
<name>A0A2J0KTZ2_9BACT</name>
<evidence type="ECO:0000259" key="1">
    <source>
        <dbReference type="Pfam" id="PF13581"/>
    </source>
</evidence>
<dbReference type="InterPro" id="IPR003594">
    <property type="entry name" value="HATPase_dom"/>
</dbReference>
<dbReference type="InterPro" id="IPR036890">
    <property type="entry name" value="HATPase_C_sf"/>
</dbReference>
<dbReference type="AlphaFoldDB" id="A0A2J0KTZ2"/>
<sequence length="1103" mass="122881">MIKLRMFLGLTEKEFGKVLNREAPVIESVVRDWESRVRPVPINALMNLEAAVRDIAGSRLSEIREELELTNGEFGRMLRPDNPVSVPTLLNWYKNKHFIPLDVLISAGRIIQEGRGYRLRAICMGLGLSVEDLGKALNPKKPIIADKILAWETGAEIIPKRIMTIAEELLKEKSAERMRTIRDILKVDQEIMGALVRPENPLHRNTIANWEGGRIPKGGRTPVPIHFLIRSTALLREHVLSKAAQEGARAEPALAPEDAQLGEIAAFINNWLSGLDSRIEANHGAAGRNSEEFNVTPEILEVALGFTTRPLVDIQNSPAEISDLAAYLAVSKTASTGMRNGYLAKMFYRDALEGYFAQLPMEPRGRRLRRQALEGSPAEALQDLFAYRDELRDKPITITSAIDGSSDVPKWRRENSKTSKPYARSTILNELEALRLAGLLEIRDTPDGPSRQTIRGKESAYYLNNRFFEIKDNRTLEEICSFEVGVDRPLQHWGYDADIRPYVRNEIAGIIAASKNIIECGSLLTNDGERVLMYVQKEHGRQKIYFCTEPGELIGYIQSNIYNPTIYELVIRPDFRNMRFSYIMLDAYLAGVMEGMFISDENVGFDGIVVDTVQNPLIARVLKKYGFKPQGENVENGRIVVGSENENGKIPVFIFGDLARAGLEANMEYIPENFGIFEIVDEPPENGERLAIEVNYELDVDAGRTQLLALLDSPHYKEISFAVGQEKGIGDLTAELWDLFRALDEHNAGRIHEIEAEIESEGAVAGFVSIELISPNLYDRIVSLANENGFNEAKLEQIEKVAEELGKNISEHGLQGYLVARIIEDENGKGIEIVAIDVGPGLKGLDSVRAMRPGYSTVQATNRGYGLPIIESLTDYINIESPGEELGTKVTVRKYTGSREGVVAEGTTPPEGAAVHFRDDLKTLAREAKDKGEELVIGVDTDIGNLGYYAQDLLGVLTELTGQEGLENVTIIADSGTVLKARVAERISAMEKDQKRVKTAIISREENVQSRVFDQLKDRASLVSVDDSRVMEDRNLIRYIPILKIIACAVRRALDKPHESIPHVEESEEGGILKFIILPEAEPLSGDEIIDRYKEEAQFAGKA</sequence>